<evidence type="ECO:0000256" key="6">
    <source>
        <dbReference type="ARBA" id="ARBA00023136"/>
    </source>
</evidence>
<dbReference type="Pfam" id="PF00083">
    <property type="entry name" value="Sugar_tr"/>
    <property type="match status" value="1"/>
</dbReference>
<evidence type="ECO:0000313" key="11">
    <source>
        <dbReference type="Proteomes" id="UP001497512"/>
    </source>
</evidence>
<dbReference type="InterPro" id="IPR003663">
    <property type="entry name" value="Sugar/inositol_transpt"/>
</dbReference>
<dbReference type="Gene3D" id="1.20.1250.20">
    <property type="entry name" value="MFS general substrate transporter like domains"/>
    <property type="match status" value="1"/>
</dbReference>
<dbReference type="CDD" id="cd17437">
    <property type="entry name" value="MFS_PLT"/>
    <property type="match status" value="1"/>
</dbReference>
<dbReference type="PANTHER" id="PTHR48020">
    <property type="entry name" value="PROTON MYO-INOSITOL COTRANSPORTER"/>
    <property type="match status" value="1"/>
</dbReference>
<keyword evidence="6 8" id="KW-0472">Membrane</keyword>
<gene>
    <name evidence="10" type="ORF">CSSPTR1EN2_LOCUS16168</name>
</gene>
<feature type="transmembrane region" description="Helical" evidence="8">
    <location>
        <begin position="425"/>
        <end position="453"/>
    </location>
</feature>
<dbReference type="InterPro" id="IPR005828">
    <property type="entry name" value="MFS_sugar_transport-like"/>
</dbReference>
<dbReference type="InterPro" id="IPR020846">
    <property type="entry name" value="MFS_dom"/>
</dbReference>
<dbReference type="EMBL" id="OZ019896">
    <property type="protein sequence ID" value="CAK9222549.1"/>
    <property type="molecule type" value="Genomic_DNA"/>
</dbReference>
<feature type="compositionally biased region" description="Polar residues" evidence="7">
    <location>
        <begin position="7"/>
        <end position="20"/>
    </location>
</feature>
<feature type="transmembrane region" description="Helical" evidence="8">
    <location>
        <begin position="134"/>
        <end position="154"/>
    </location>
</feature>
<organism evidence="10 11">
    <name type="scientific">Sphagnum troendelagicum</name>
    <dbReference type="NCBI Taxonomy" id="128251"/>
    <lineage>
        <taxon>Eukaryota</taxon>
        <taxon>Viridiplantae</taxon>
        <taxon>Streptophyta</taxon>
        <taxon>Embryophyta</taxon>
        <taxon>Bryophyta</taxon>
        <taxon>Sphagnophytina</taxon>
        <taxon>Sphagnopsida</taxon>
        <taxon>Sphagnales</taxon>
        <taxon>Sphagnaceae</taxon>
        <taxon>Sphagnum</taxon>
    </lineage>
</organism>
<dbReference type="PROSITE" id="PS50850">
    <property type="entry name" value="MFS"/>
    <property type="match status" value="1"/>
</dbReference>
<reference evidence="10" key="1">
    <citation type="submission" date="2024-02" db="EMBL/GenBank/DDBJ databases">
        <authorList>
            <consortium name="ELIXIR-Norway"/>
            <consortium name="Elixir Norway"/>
        </authorList>
    </citation>
    <scope>NUCLEOTIDE SEQUENCE</scope>
</reference>
<proteinExistence type="inferred from homology"/>
<feature type="transmembrane region" description="Helical" evidence="8">
    <location>
        <begin position="350"/>
        <end position="373"/>
    </location>
</feature>
<dbReference type="Proteomes" id="UP001497512">
    <property type="component" value="Chromosome 4"/>
</dbReference>
<dbReference type="InterPro" id="IPR036259">
    <property type="entry name" value="MFS_trans_sf"/>
</dbReference>
<feature type="non-terminal residue" evidence="10">
    <location>
        <position position="1"/>
    </location>
</feature>
<dbReference type="InterPro" id="IPR005829">
    <property type="entry name" value="Sugar_transporter_CS"/>
</dbReference>
<feature type="compositionally biased region" description="Low complexity" evidence="7">
    <location>
        <begin position="22"/>
        <end position="31"/>
    </location>
</feature>
<keyword evidence="5 8" id="KW-1133">Transmembrane helix</keyword>
<feature type="transmembrane region" description="Helical" evidence="8">
    <location>
        <begin position="82"/>
        <end position="102"/>
    </location>
</feature>
<evidence type="ECO:0000256" key="1">
    <source>
        <dbReference type="ARBA" id="ARBA00004141"/>
    </source>
</evidence>
<evidence type="ECO:0000256" key="7">
    <source>
        <dbReference type="SAM" id="MobiDB-lite"/>
    </source>
</evidence>
<keyword evidence="4 8" id="KW-0812">Transmembrane</keyword>
<dbReference type="SUPFAM" id="SSF103473">
    <property type="entry name" value="MFS general substrate transporter"/>
    <property type="match status" value="1"/>
</dbReference>
<evidence type="ECO:0000313" key="10">
    <source>
        <dbReference type="EMBL" id="CAK9222549.1"/>
    </source>
</evidence>
<dbReference type="PROSITE" id="PS00217">
    <property type="entry name" value="SUGAR_TRANSPORT_2"/>
    <property type="match status" value="1"/>
</dbReference>
<feature type="region of interest" description="Disordered" evidence="7">
    <location>
        <begin position="1"/>
        <end position="31"/>
    </location>
</feature>
<evidence type="ECO:0000256" key="8">
    <source>
        <dbReference type="SAM" id="Phobius"/>
    </source>
</evidence>
<evidence type="ECO:0000256" key="5">
    <source>
        <dbReference type="ARBA" id="ARBA00022989"/>
    </source>
</evidence>
<feature type="transmembrane region" description="Helical" evidence="8">
    <location>
        <begin position="380"/>
        <end position="405"/>
    </location>
</feature>
<feature type="transmembrane region" description="Helical" evidence="8">
    <location>
        <begin position="313"/>
        <end position="335"/>
    </location>
</feature>
<evidence type="ECO:0000256" key="4">
    <source>
        <dbReference type="ARBA" id="ARBA00022692"/>
    </source>
</evidence>
<feature type="transmembrane region" description="Helical" evidence="8">
    <location>
        <begin position="40"/>
        <end position="62"/>
    </location>
</feature>
<accession>A0ABP0UIW7</accession>
<feature type="domain" description="Major facilitator superfamily (MFS) profile" evidence="9">
    <location>
        <begin position="44"/>
        <end position="519"/>
    </location>
</feature>
<feature type="transmembrane region" description="Helical" evidence="8">
    <location>
        <begin position="199"/>
        <end position="220"/>
    </location>
</feature>
<feature type="transmembrane region" description="Helical" evidence="8">
    <location>
        <begin position="174"/>
        <end position="193"/>
    </location>
</feature>
<feature type="transmembrane region" description="Helical" evidence="8">
    <location>
        <begin position="491"/>
        <end position="515"/>
    </location>
</feature>
<keyword evidence="3" id="KW-0813">Transport</keyword>
<evidence type="ECO:0000259" key="9">
    <source>
        <dbReference type="PROSITE" id="PS50850"/>
    </source>
</evidence>
<dbReference type="PANTHER" id="PTHR48020:SF49">
    <property type="entry name" value="SUGAR TRANSPORTER"/>
    <property type="match status" value="1"/>
</dbReference>
<dbReference type="InterPro" id="IPR050814">
    <property type="entry name" value="Myo-inositol_Transporter"/>
</dbReference>
<evidence type="ECO:0000256" key="2">
    <source>
        <dbReference type="ARBA" id="ARBA00010992"/>
    </source>
</evidence>
<evidence type="ECO:0000256" key="3">
    <source>
        <dbReference type="ARBA" id="ARBA00022448"/>
    </source>
</evidence>
<comment type="similarity">
    <text evidence="2">Belongs to the major facilitator superfamily. Sugar transporter (TC 2.A.1.1) family.</text>
</comment>
<dbReference type="InterPro" id="IPR044776">
    <property type="entry name" value="PLT1-6"/>
</dbReference>
<comment type="subcellular location">
    <subcellularLocation>
        <location evidence="1">Membrane</location>
        <topology evidence="1">Multi-pass membrane protein</topology>
    </subcellularLocation>
</comment>
<dbReference type="PROSITE" id="PS00216">
    <property type="entry name" value="SUGAR_TRANSPORT_1"/>
    <property type="match status" value="1"/>
</dbReference>
<protein>
    <recommendedName>
        <fullName evidence="9">Major facilitator superfamily (MFS) profile domain-containing protein</fullName>
    </recommendedName>
</protein>
<feature type="transmembrane region" description="Helical" evidence="8">
    <location>
        <begin position="465"/>
        <end position="485"/>
    </location>
</feature>
<feature type="transmembrane region" description="Helical" evidence="8">
    <location>
        <begin position="109"/>
        <end position="128"/>
    </location>
</feature>
<name>A0ABP0UIW7_9BRYO</name>
<keyword evidence="11" id="KW-1185">Reference proteome</keyword>
<sequence length="611" mass="65704">HDARNGKLQQGNYASTSHQESLPKSSSSNRKSQWKNFNKYVLGISFLASLNSILLGYDIGVISGAVLFIKEDLAIKEVQEEVLVGSLNIVSLVGALAAGRIADAVGRKWTMAVAALFFLLGALVMGLAPNFPVLMVGRILAGIGVGFALMIAPVYTAELAPASSRGSLVSLPEIFINFGILLGYIVSFCLSGLPPYLSWRLMLGAGSVPAICLALSVLLMPESPRWLVTQNRVQEAEHVLLKTSYDKAEASARLVEIMGAAGFVRSTGLDGAQSEPGRNDASGNNFIMHAGSRSQGEGVWRELLWPTPPVRRMLIVALGINFFQQASGIDATVYYSPAVFSQAGISGKSGVLGATVAVGFSKTLFILVATIWLDRIGRRPLLFTSAIGMTVSLFTLAIGFVFLHVPKPSSDDLPVTAGVQQNPGFVAILAVLAICAYVAFFSIGFGPINWVLTSEIFPLQLRAQAMGLGIVMNRLASGTVALTFLSLADAITIAGVFFLFSLIAALSILFIYFYCPETKGKTLEEIAKFFERDSDHRISPSVLEMGSLHLDDQNGTVLPSLHDNPKHDPELEEEDLHLIGHDGLSIVDEAVARKQLLSKVRLIAKQRLNEQ</sequence>
<dbReference type="PRINTS" id="PR00171">
    <property type="entry name" value="SUGRTRNSPORT"/>
</dbReference>